<protein>
    <submittedName>
        <fullName evidence="1">Uncharacterized protein</fullName>
    </submittedName>
</protein>
<evidence type="ECO:0000313" key="1">
    <source>
        <dbReference type="EMBL" id="RXH90416.1"/>
    </source>
</evidence>
<reference evidence="1 2" key="1">
    <citation type="submission" date="2018-10" db="EMBL/GenBank/DDBJ databases">
        <title>A high-quality apple genome assembly.</title>
        <authorList>
            <person name="Hu J."/>
        </authorList>
    </citation>
    <scope>NUCLEOTIDE SEQUENCE [LARGE SCALE GENOMIC DNA]</scope>
    <source>
        <strain evidence="2">cv. HFTH1</strain>
        <tissue evidence="1">Young leaf</tissue>
    </source>
</reference>
<comment type="caution">
    <text evidence="1">The sequence shown here is derived from an EMBL/GenBank/DDBJ whole genome shotgun (WGS) entry which is preliminary data.</text>
</comment>
<gene>
    <name evidence="1" type="ORF">DVH24_035180</name>
</gene>
<accession>A0A498J5D6</accession>
<organism evidence="1 2">
    <name type="scientific">Malus domestica</name>
    <name type="common">Apple</name>
    <name type="synonym">Pyrus malus</name>
    <dbReference type="NCBI Taxonomy" id="3750"/>
    <lineage>
        <taxon>Eukaryota</taxon>
        <taxon>Viridiplantae</taxon>
        <taxon>Streptophyta</taxon>
        <taxon>Embryophyta</taxon>
        <taxon>Tracheophyta</taxon>
        <taxon>Spermatophyta</taxon>
        <taxon>Magnoliopsida</taxon>
        <taxon>eudicotyledons</taxon>
        <taxon>Gunneridae</taxon>
        <taxon>Pentapetalae</taxon>
        <taxon>rosids</taxon>
        <taxon>fabids</taxon>
        <taxon>Rosales</taxon>
        <taxon>Rosaceae</taxon>
        <taxon>Amygdaloideae</taxon>
        <taxon>Maleae</taxon>
        <taxon>Malus</taxon>
    </lineage>
</organism>
<keyword evidence="2" id="KW-1185">Reference proteome</keyword>
<proteinExistence type="predicted"/>
<dbReference type="Proteomes" id="UP000290289">
    <property type="component" value="Chromosome 9"/>
</dbReference>
<name>A0A498J5D6_MALDO</name>
<sequence length="105" mass="12415">MRKSVLRIEKYRHKQLPSFEDKSRANAYPELRFDIGGLVQNQCSTEFDSWKMVPEELKKSMGLDYCEALELFSLNAFRKEQPEEDFLELSEHFLKYAKGLPLIHT</sequence>
<dbReference type="EMBL" id="RDQH01000335">
    <property type="protein sequence ID" value="RXH90416.1"/>
    <property type="molecule type" value="Genomic_DNA"/>
</dbReference>
<evidence type="ECO:0000313" key="2">
    <source>
        <dbReference type="Proteomes" id="UP000290289"/>
    </source>
</evidence>
<dbReference type="AlphaFoldDB" id="A0A498J5D6"/>